<accession>A0A7S3ZAB5</accession>
<dbReference type="AlphaFoldDB" id="A0A7S3ZAB5"/>
<evidence type="ECO:0008006" key="2">
    <source>
        <dbReference type="Google" id="ProtNLM"/>
    </source>
</evidence>
<proteinExistence type="predicted"/>
<dbReference type="SUPFAM" id="SSF52833">
    <property type="entry name" value="Thioredoxin-like"/>
    <property type="match status" value="1"/>
</dbReference>
<dbReference type="PANTHER" id="PTHR45184:SF1">
    <property type="entry name" value="DNAJ PROTEIN ERDJ3A"/>
    <property type="match status" value="1"/>
</dbReference>
<dbReference type="PANTHER" id="PTHR45184">
    <property type="entry name" value="DNAJ PROTEIN ERDJ3A"/>
    <property type="match status" value="1"/>
</dbReference>
<sequence length="240" mass="27288">MGPPKWKKSDVIVLTGSTWRQETKNPKTILLVAFYSNKDRLMSQHQDGYKEVASKLKGYAKICVVNCDEQPDLCKQQSAKIGATTIKLYPYRAHDKPIAFRSSRPTTKGLYNFVAKNIPSFVKVLVTARDASSFAETNKNNVKIILVSTKDKVSVLYKSLSKDFRKQFNFAQITQHNTRALKALNKAGLEVKTDGKLPAVFVYIPSMQTTRRYPGRLTHDELHKYLNTLARKLARFKSEL</sequence>
<dbReference type="InterPro" id="IPR036249">
    <property type="entry name" value="Thioredoxin-like_sf"/>
</dbReference>
<protein>
    <recommendedName>
        <fullName evidence="2">Thioredoxin domain-containing protein</fullName>
    </recommendedName>
</protein>
<dbReference type="CDD" id="cd02961">
    <property type="entry name" value="PDI_a_family"/>
    <property type="match status" value="1"/>
</dbReference>
<organism evidence="1">
    <name type="scientific">Lotharella globosa</name>
    <dbReference type="NCBI Taxonomy" id="91324"/>
    <lineage>
        <taxon>Eukaryota</taxon>
        <taxon>Sar</taxon>
        <taxon>Rhizaria</taxon>
        <taxon>Cercozoa</taxon>
        <taxon>Chlorarachniophyceae</taxon>
        <taxon>Lotharella</taxon>
    </lineage>
</organism>
<name>A0A7S3ZAB5_9EUKA</name>
<evidence type="ECO:0000313" key="1">
    <source>
        <dbReference type="EMBL" id="CAE0676964.1"/>
    </source>
</evidence>
<reference evidence="1" key="1">
    <citation type="submission" date="2021-01" db="EMBL/GenBank/DDBJ databases">
        <authorList>
            <person name="Corre E."/>
            <person name="Pelletier E."/>
            <person name="Niang G."/>
            <person name="Scheremetjew M."/>
            <person name="Finn R."/>
            <person name="Kale V."/>
            <person name="Holt S."/>
            <person name="Cochrane G."/>
            <person name="Meng A."/>
            <person name="Brown T."/>
            <person name="Cohen L."/>
        </authorList>
    </citation>
    <scope>NUCLEOTIDE SEQUENCE</scope>
    <source>
        <strain evidence="1">CCCM811</strain>
    </source>
</reference>
<dbReference type="EMBL" id="HBIV01040544">
    <property type="protein sequence ID" value="CAE0676964.1"/>
    <property type="molecule type" value="Transcribed_RNA"/>
</dbReference>
<dbReference type="Gene3D" id="3.40.30.10">
    <property type="entry name" value="Glutaredoxin"/>
    <property type="match status" value="2"/>
</dbReference>
<dbReference type="InterPro" id="IPR052842">
    <property type="entry name" value="ER_Co-chaperone"/>
</dbReference>
<gene>
    <name evidence="1" type="ORF">LGLO00237_LOCUS28743</name>
</gene>